<comment type="caution">
    <text evidence="1">The sequence shown here is derived from an EMBL/GenBank/DDBJ whole genome shotgun (WGS) entry which is preliminary data.</text>
</comment>
<dbReference type="EMBL" id="CZCZ02000013">
    <property type="protein sequence ID" value="CAC5343057.1"/>
    <property type="molecule type" value="Genomic_DNA"/>
</dbReference>
<accession>A0A6J7ZGN7</accession>
<gene>
    <name evidence="1" type="ORF">PLAN_30302</name>
</gene>
<sequence length="50" mass="5817">MGDYWTELGGWGPIPRIRLVYPYVSSFYLNFKSKLPRLALILLSIKVMGR</sequence>
<name>A0A6J7ZGN7_PLARU</name>
<protein>
    <submittedName>
        <fullName evidence="1">Uncharacterized protein</fullName>
    </submittedName>
</protein>
<dbReference type="Proteomes" id="UP000196521">
    <property type="component" value="Chromosome"/>
</dbReference>
<evidence type="ECO:0000313" key="1">
    <source>
        <dbReference type="EMBL" id="CAC5343057.1"/>
    </source>
</evidence>
<reference evidence="1" key="1">
    <citation type="submission" date="2020-05" db="EMBL/GenBank/DDBJ databases">
        <authorList>
            <consortium name="Genoscope - CEA"/>
            <person name="William W."/>
        </authorList>
    </citation>
    <scope>NUCLEOTIDE SEQUENCE [LARGE SCALE GENOMIC DNA]</scope>
    <source>
        <strain evidence="1">PCC 7821</strain>
    </source>
</reference>
<dbReference type="EMBL" id="LR812490">
    <property type="protein sequence ID" value="CAC5343057.1"/>
    <property type="molecule type" value="Genomic_DNA"/>
</dbReference>
<keyword evidence="2" id="KW-1185">Reference proteome</keyword>
<proteinExistence type="predicted"/>
<organism evidence="1 2">
    <name type="scientific">Planktothrix rubescens CCAP 1459/22</name>
    <dbReference type="NCBI Taxonomy" id="329571"/>
    <lineage>
        <taxon>Bacteria</taxon>
        <taxon>Bacillati</taxon>
        <taxon>Cyanobacteriota</taxon>
        <taxon>Cyanophyceae</taxon>
        <taxon>Oscillatoriophycideae</taxon>
        <taxon>Oscillatoriales</taxon>
        <taxon>Microcoleaceae</taxon>
        <taxon>Planktothrix</taxon>
    </lineage>
</organism>
<dbReference type="AlphaFoldDB" id="A0A6J7ZGN7"/>
<evidence type="ECO:0000313" key="2">
    <source>
        <dbReference type="Proteomes" id="UP000196521"/>
    </source>
</evidence>